<dbReference type="AlphaFoldDB" id="A0A1G6KF06"/>
<reference evidence="3" key="1">
    <citation type="submission" date="2016-09" db="EMBL/GenBank/DDBJ databases">
        <authorList>
            <person name="Varghese N."/>
            <person name="Submissions S."/>
        </authorList>
    </citation>
    <scope>NUCLEOTIDE SEQUENCE [LARGE SCALE GENOMIC DNA]</scope>
    <source>
        <strain evidence="3">S5</strain>
    </source>
</reference>
<dbReference type="InterPro" id="IPR005079">
    <property type="entry name" value="Peptidase_C45_hydrolase"/>
</dbReference>
<dbReference type="Proteomes" id="UP000242949">
    <property type="component" value="Unassembled WGS sequence"/>
</dbReference>
<organism evidence="2 3">
    <name type="scientific">Pelagirhabdus alkalitolerans</name>
    <dbReference type="NCBI Taxonomy" id="1612202"/>
    <lineage>
        <taxon>Bacteria</taxon>
        <taxon>Bacillati</taxon>
        <taxon>Bacillota</taxon>
        <taxon>Bacilli</taxon>
        <taxon>Bacillales</taxon>
        <taxon>Bacillaceae</taxon>
        <taxon>Pelagirhabdus</taxon>
    </lineage>
</organism>
<dbReference type="Gene3D" id="3.60.60.10">
    <property type="entry name" value="Penicillin V Acylase, Chain A"/>
    <property type="match status" value="1"/>
</dbReference>
<sequence>MSVYSDVYQFRGTHFEFGLEQGKKLKQSTLLKNRVKQFQHREKRHFQTDVNEAEKLLNRFAPELLDELAGLAEGLDWSIDQAMRYFSGYYFEYGKSGCSIVTGENYLVRNYDSHPSGYDGRVVLYQPTDGGYGSLGPSMFVTGRTDGMNEKGLVVGYNFTNRIGAGDGFICHTIARILLEKAANVSEAIDLLQSMPHRTSFSYVLFDKNHQSKIVEATPRSVVTRDSLACTNHFHHLTEENRYQNDESIQRLEQIHKKWNPHQSPQNAYQALNQKRASIFQTTYKKWSGTLHTTLYEPDKLTMRISLGADRQPVLLDFNQFLKGEKVWVKKIYGELETNHRFLNDELLHLDKN</sequence>
<feature type="domain" description="Peptidase C45 hydrolase" evidence="1">
    <location>
        <begin position="103"/>
        <end position="311"/>
    </location>
</feature>
<keyword evidence="3" id="KW-1185">Reference proteome</keyword>
<dbReference type="SUPFAM" id="SSF56235">
    <property type="entry name" value="N-terminal nucleophile aminohydrolases (Ntn hydrolases)"/>
    <property type="match status" value="1"/>
</dbReference>
<dbReference type="PANTHER" id="PTHR34180:SF1">
    <property type="entry name" value="BETA-ALANYL-DOPAMINE_CARCININE HYDROLASE"/>
    <property type="match status" value="1"/>
</dbReference>
<dbReference type="OrthoDB" id="8617387at2"/>
<dbReference type="RefSeq" id="WP_090795889.1">
    <property type="nucleotide sequence ID" value="NZ_FMYI01000006.1"/>
</dbReference>
<dbReference type="NCBIfam" id="NF040521">
    <property type="entry name" value="C45_proenzyme"/>
    <property type="match status" value="1"/>
</dbReference>
<name>A0A1G6KF06_9BACI</name>
<dbReference type="STRING" id="1612202.SAMN05421734_10668"/>
<gene>
    <name evidence="2" type="ORF">SAMN05421734_10668</name>
</gene>
<dbReference type="CDD" id="cd01935">
    <property type="entry name" value="Ntn_CGH_like"/>
    <property type="match status" value="1"/>
</dbReference>
<dbReference type="InterPro" id="IPR047801">
    <property type="entry name" value="Peptidase_C45"/>
</dbReference>
<evidence type="ECO:0000313" key="3">
    <source>
        <dbReference type="Proteomes" id="UP000242949"/>
    </source>
</evidence>
<dbReference type="InterPro" id="IPR029055">
    <property type="entry name" value="Ntn_hydrolases_N"/>
</dbReference>
<dbReference type="GO" id="GO:0016787">
    <property type="term" value="F:hydrolase activity"/>
    <property type="evidence" value="ECO:0007669"/>
    <property type="project" value="UniProtKB-KW"/>
</dbReference>
<protein>
    <submittedName>
        <fullName evidence="2">Predicted choloylglycine hydrolase</fullName>
    </submittedName>
</protein>
<dbReference type="PANTHER" id="PTHR34180">
    <property type="entry name" value="PEPTIDASE C45"/>
    <property type="match status" value="1"/>
</dbReference>
<evidence type="ECO:0000313" key="2">
    <source>
        <dbReference type="EMBL" id="SDC29507.1"/>
    </source>
</evidence>
<accession>A0A1G6KF06</accession>
<dbReference type="EMBL" id="FMYI01000006">
    <property type="protein sequence ID" value="SDC29507.1"/>
    <property type="molecule type" value="Genomic_DNA"/>
</dbReference>
<evidence type="ECO:0000259" key="1">
    <source>
        <dbReference type="Pfam" id="PF03417"/>
    </source>
</evidence>
<proteinExistence type="predicted"/>
<dbReference type="InterPro" id="IPR047794">
    <property type="entry name" value="C45_proenzyme-like"/>
</dbReference>
<keyword evidence="2" id="KW-0378">Hydrolase</keyword>
<dbReference type="Pfam" id="PF03417">
    <property type="entry name" value="AAT"/>
    <property type="match status" value="1"/>
</dbReference>